<name>A0A0L6UUB0_9BASI</name>
<keyword evidence="3" id="KW-1185">Reference proteome</keyword>
<evidence type="ECO:0000313" key="3">
    <source>
        <dbReference type="Proteomes" id="UP000037035"/>
    </source>
</evidence>
<accession>A0A0L6UUB0</accession>
<comment type="caution">
    <text evidence="2">The sequence shown here is derived from an EMBL/GenBank/DDBJ whole genome shotgun (WGS) entry which is preliminary data.</text>
</comment>
<dbReference type="VEuPathDB" id="FungiDB:VP01_3681g1"/>
<evidence type="ECO:0000313" key="2">
    <source>
        <dbReference type="EMBL" id="KNZ52131.1"/>
    </source>
</evidence>
<feature type="transmembrane region" description="Helical" evidence="1">
    <location>
        <begin position="71"/>
        <end position="89"/>
    </location>
</feature>
<gene>
    <name evidence="2" type="ORF">VP01_3681g1</name>
</gene>
<proteinExistence type="predicted"/>
<evidence type="ECO:0000256" key="1">
    <source>
        <dbReference type="SAM" id="Phobius"/>
    </source>
</evidence>
<dbReference type="EMBL" id="LAVV01008703">
    <property type="protein sequence ID" value="KNZ52131.1"/>
    <property type="molecule type" value="Genomic_DNA"/>
</dbReference>
<keyword evidence="1" id="KW-0812">Transmembrane</keyword>
<dbReference type="AlphaFoldDB" id="A0A0L6UUB0"/>
<sequence length="382" mass="42624">MLIIFSLKITATELNQFMIYVWQSRSQFQSQPFLTILKWWIYLEKIRQVFMVIDAEKISAAEFSWWQYPGAFIFLLMYPGTFIFLLMLANAPVSMEIESENFSLHVAAFCLRIPEASDTSVWLLILKFPSTGITPSTNSYSYSSNPNSSKQFSTAKKPFSTASIRHAACSSQAAILTPPVFICRCFGTVTVYSAQWCIKHWLNHSCRKFGVTTDSSVQKKKKGNSLLISTHCQIVMILYLGLAKGFPSWGIIFSLCTFVPSPVSNLSSHPLKITLLLLTAANPSPPLPPSPCCSNAAGHLPVACILCSPSTACCQLADPICPQPAPTPCPPSTAFFRLANCCRRLRSVIQPTQRTRGRFGWTKRTRRGFEKGNQQGNVYWQG</sequence>
<reference evidence="2 3" key="1">
    <citation type="submission" date="2015-08" db="EMBL/GenBank/DDBJ databases">
        <title>Next Generation Sequencing and Analysis of the Genome of Puccinia sorghi L Schw, the Causal Agent of Maize Common Rust.</title>
        <authorList>
            <person name="Rochi L."/>
            <person name="Burguener G."/>
            <person name="Darino M."/>
            <person name="Turjanski A."/>
            <person name="Kreff E."/>
            <person name="Dieguez M.J."/>
            <person name="Sacco F."/>
        </authorList>
    </citation>
    <scope>NUCLEOTIDE SEQUENCE [LARGE SCALE GENOMIC DNA]</scope>
    <source>
        <strain evidence="2 3">RO10H11247</strain>
    </source>
</reference>
<dbReference type="Proteomes" id="UP000037035">
    <property type="component" value="Unassembled WGS sequence"/>
</dbReference>
<keyword evidence="1" id="KW-1133">Transmembrane helix</keyword>
<organism evidence="2 3">
    <name type="scientific">Puccinia sorghi</name>
    <dbReference type="NCBI Taxonomy" id="27349"/>
    <lineage>
        <taxon>Eukaryota</taxon>
        <taxon>Fungi</taxon>
        <taxon>Dikarya</taxon>
        <taxon>Basidiomycota</taxon>
        <taxon>Pucciniomycotina</taxon>
        <taxon>Pucciniomycetes</taxon>
        <taxon>Pucciniales</taxon>
        <taxon>Pucciniaceae</taxon>
        <taxon>Puccinia</taxon>
    </lineage>
</organism>
<keyword evidence="1" id="KW-0472">Membrane</keyword>
<protein>
    <submittedName>
        <fullName evidence="2">Uncharacterized protein</fullName>
    </submittedName>
</protein>